<sequence>MEKLFLLVGMFSASIALAHPHAFIEMQSALLIEEDKLVGFSMKWTLDEASSAAVLYDMQQAESKIAQQKLIDDVMNNIVNEHYFTHLFDKNNRKIRYKKQVQNYGVNIKGMYLQYYFDFLLVHPQPLRNNAFTMMTYDRTYYVSMVYPEGKSAVNFSGLPLYCKGEVLAPNVNKKMQSYAASLDKTQKYENDTLGVIFAQKVNIQCE</sequence>
<dbReference type="STRING" id="1907939.BKL49_05490"/>
<feature type="signal peptide" evidence="1">
    <location>
        <begin position="1"/>
        <end position="18"/>
    </location>
</feature>
<accession>A0A1V3JQB3</accession>
<organism evidence="2 3">
    <name type="scientific">Rodentibacter myodis</name>
    <dbReference type="NCBI Taxonomy" id="1907939"/>
    <lineage>
        <taxon>Bacteria</taxon>
        <taxon>Pseudomonadati</taxon>
        <taxon>Pseudomonadota</taxon>
        <taxon>Gammaproteobacteria</taxon>
        <taxon>Pasteurellales</taxon>
        <taxon>Pasteurellaceae</taxon>
        <taxon>Rodentibacter</taxon>
    </lineage>
</organism>
<dbReference type="AlphaFoldDB" id="A0A1V3JQB3"/>
<evidence type="ECO:0000313" key="3">
    <source>
        <dbReference type="Proteomes" id="UP000188602"/>
    </source>
</evidence>
<name>A0A1V3JQB3_9PAST</name>
<proteinExistence type="predicted"/>
<feature type="chain" id="PRO_5013273989" evidence="1">
    <location>
        <begin position="19"/>
        <end position="207"/>
    </location>
</feature>
<dbReference type="RefSeq" id="WP_167367118.1">
    <property type="nucleotide sequence ID" value="NZ_MLHQ01000011.1"/>
</dbReference>
<keyword evidence="1" id="KW-0732">Signal</keyword>
<evidence type="ECO:0000313" key="2">
    <source>
        <dbReference type="EMBL" id="OOF58992.1"/>
    </source>
</evidence>
<gene>
    <name evidence="2" type="ORF">BKL49_05490</name>
</gene>
<keyword evidence="3" id="KW-1185">Reference proteome</keyword>
<protein>
    <submittedName>
        <fullName evidence="2">ABC transporter</fullName>
    </submittedName>
</protein>
<dbReference type="InterPro" id="IPR016537">
    <property type="entry name" value="UCP008159_ABC"/>
</dbReference>
<dbReference type="EMBL" id="MLHQ01000011">
    <property type="protein sequence ID" value="OOF58992.1"/>
    <property type="molecule type" value="Genomic_DNA"/>
</dbReference>
<comment type="caution">
    <text evidence="2">The sequence shown here is derived from an EMBL/GenBank/DDBJ whole genome shotgun (WGS) entry which is preliminary data.</text>
</comment>
<dbReference type="Pfam" id="PF06226">
    <property type="entry name" value="DUF1007"/>
    <property type="match status" value="1"/>
</dbReference>
<dbReference type="InterPro" id="IPR010412">
    <property type="entry name" value="DUF1007"/>
</dbReference>
<dbReference type="Proteomes" id="UP000188602">
    <property type="component" value="Unassembled WGS sequence"/>
</dbReference>
<evidence type="ECO:0000256" key="1">
    <source>
        <dbReference type="SAM" id="SignalP"/>
    </source>
</evidence>
<reference evidence="2 3" key="1">
    <citation type="submission" date="2016-10" db="EMBL/GenBank/DDBJ databases">
        <title>Rodentibacter gen. nov. and new species.</title>
        <authorList>
            <person name="Christensen H."/>
        </authorList>
    </citation>
    <scope>NUCLEOTIDE SEQUENCE [LARGE SCALE GENOMIC DNA]</scope>
    <source>
        <strain evidence="2 3">Ac151</strain>
    </source>
</reference>
<dbReference type="PIRSF" id="PIRSF008159">
    <property type="entry name" value="UCP008159_ABC"/>
    <property type="match status" value="1"/>
</dbReference>